<protein>
    <recommendedName>
        <fullName evidence="3">Right handed beta helix domain-containing protein</fullName>
    </recommendedName>
</protein>
<reference evidence="1 2" key="1">
    <citation type="submission" date="2018-06" db="EMBL/GenBank/DDBJ databases">
        <title>Genomic insight into two independent archaeal endosymbiosis events.</title>
        <authorList>
            <person name="Lind A.E."/>
            <person name="Lewis W.H."/>
            <person name="Spang A."/>
            <person name="Guy L."/>
            <person name="Embley M.T."/>
            <person name="Ettema T.J.G."/>
        </authorList>
    </citation>
    <scope>NUCLEOTIDE SEQUENCE [LARGE SCALE GENOMIC DNA]</scope>
    <source>
        <strain evidence="1">NOE</strain>
    </source>
</reference>
<evidence type="ECO:0000313" key="1">
    <source>
        <dbReference type="EMBL" id="RBQ24505.1"/>
    </source>
</evidence>
<evidence type="ECO:0000313" key="2">
    <source>
        <dbReference type="Proteomes" id="UP000253099"/>
    </source>
</evidence>
<dbReference type="AlphaFoldDB" id="A0A366ME98"/>
<organism evidence="1 2">
    <name type="scientific">Candidatus Methanobinarius endosymbioticus</name>
    <dbReference type="NCBI Taxonomy" id="2006182"/>
    <lineage>
        <taxon>Archaea</taxon>
        <taxon>Methanobacteriati</taxon>
        <taxon>Methanobacteriota</taxon>
        <taxon>Methanomada group</taxon>
        <taxon>Methanobacteria</taxon>
        <taxon>Methanobacteriales</taxon>
        <taxon>Methanobacteriaceae</taxon>
        <taxon>Candidatus Methanobinarius</taxon>
    </lineage>
</organism>
<sequence length="76" mass="8058">MKNDGTKSLFVFNSNSNGGSISGLNLGKSSNGITLQGVTNFTIRDLLIENASGEGISIISSNYIDLINNTIQYNNS</sequence>
<comment type="caution">
    <text evidence="1">The sequence shown here is derived from an EMBL/GenBank/DDBJ whole genome shotgun (WGS) entry which is preliminary data.</text>
</comment>
<dbReference type="SUPFAM" id="SSF51126">
    <property type="entry name" value="Pectin lyase-like"/>
    <property type="match status" value="1"/>
</dbReference>
<name>A0A366ME98_9EURY</name>
<dbReference type="Gene3D" id="2.160.20.10">
    <property type="entry name" value="Single-stranded right-handed beta-helix, Pectin lyase-like"/>
    <property type="match status" value="1"/>
</dbReference>
<dbReference type="InterPro" id="IPR011050">
    <property type="entry name" value="Pectin_lyase_fold/virulence"/>
</dbReference>
<dbReference type="InterPro" id="IPR012334">
    <property type="entry name" value="Pectin_lyas_fold"/>
</dbReference>
<keyword evidence="2" id="KW-1185">Reference proteome</keyword>
<accession>A0A366ME98</accession>
<dbReference type="EMBL" id="NIZT01000003">
    <property type="protein sequence ID" value="RBQ24505.1"/>
    <property type="molecule type" value="Genomic_DNA"/>
</dbReference>
<dbReference type="Proteomes" id="UP000253099">
    <property type="component" value="Unassembled WGS sequence"/>
</dbReference>
<gene>
    <name evidence="1" type="ORF">ALNOE001_01600</name>
</gene>
<proteinExistence type="predicted"/>
<evidence type="ECO:0008006" key="3">
    <source>
        <dbReference type="Google" id="ProtNLM"/>
    </source>
</evidence>